<keyword evidence="1" id="KW-0472">Membrane</keyword>
<keyword evidence="3" id="KW-1185">Reference proteome</keyword>
<accession>A0ABZ0IMT4</accession>
<keyword evidence="1" id="KW-0812">Transmembrane</keyword>
<feature type="transmembrane region" description="Helical" evidence="1">
    <location>
        <begin position="12"/>
        <end position="32"/>
    </location>
</feature>
<proteinExistence type="predicted"/>
<name>A0ABZ0IMT4_9BACT</name>
<dbReference type="Proteomes" id="UP001302349">
    <property type="component" value="Chromosome"/>
</dbReference>
<keyword evidence="1" id="KW-1133">Transmembrane helix</keyword>
<gene>
    <name evidence="2" type="ORF">RT717_19605</name>
</gene>
<dbReference type="RefSeq" id="WP_317488051.1">
    <property type="nucleotide sequence ID" value="NZ_CP136051.1"/>
</dbReference>
<evidence type="ECO:0000313" key="3">
    <source>
        <dbReference type="Proteomes" id="UP001302349"/>
    </source>
</evidence>
<feature type="transmembrane region" description="Helical" evidence="1">
    <location>
        <begin position="52"/>
        <end position="71"/>
    </location>
</feature>
<reference evidence="2 3" key="1">
    <citation type="journal article" date="2023" name="Microbiol. Resour. Announc.">
        <title>Complete Genome Sequence of Imperialibacter roseus strain P4T.</title>
        <authorList>
            <person name="Tizabi D.R."/>
            <person name="Bachvaroff T."/>
            <person name="Hill R.T."/>
        </authorList>
    </citation>
    <scope>NUCLEOTIDE SEQUENCE [LARGE SCALE GENOMIC DNA]</scope>
    <source>
        <strain evidence="2 3">P4T</strain>
    </source>
</reference>
<protein>
    <submittedName>
        <fullName evidence="2">Uncharacterized protein</fullName>
    </submittedName>
</protein>
<sequence>MTEFRETQRIDRGLLIFLALTSIGAIVGPLVLTYQEALKATGGDGNDITVKYLLIASGAFVFTVLVFSLVASQRLEIDINKYRLRFRMPPFVKWKVIAPEEIDSFRVEKAKWFQKMRKSRMHYNPFTKKASYMMTRKYFVELKLTNGKTILLSTNMPDEMLNALEGFKLNGK</sequence>
<evidence type="ECO:0000313" key="2">
    <source>
        <dbReference type="EMBL" id="WOK05290.1"/>
    </source>
</evidence>
<organism evidence="2 3">
    <name type="scientific">Imperialibacter roseus</name>
    <dbReference type="NCBI Taxonomy" id="1324217"/>
    <lineage>
        <taxon>Bacteria</taxon>
        <taxon>Pseudomonadati</taxon>
        <taxon>Bacteroidota</taxon>
        <taxon>Cytophagia</taxon>
        <taxon>Cytophagales</taxon>
        <taxon>Flammeovirgaceae</taxon>
        <taxon>Imperialibacter</taxon>
    </lineage>
</organism>
<evidence type="ECO:0000256" key="1">
    <source>
        <dbReference type="SAM" id="Phobius"/>
    </source>
</evidence>
<dbReference type="EMBL" id="CP136051">
    <property type="protein sequence ID" value="WOK05290.1"/>
    <property type="molecule type" value="Genomic_DNA"/>
</dbReference>